<dbReference type="InterPro" id="IPR053253">
    <property type="entry name" value="Sex_diff_modulator"/>
</dbReference>
<dbReference type="AlphaFoldDB" id="A0A3L6RGQ9"/>
<dbReference type="PANTHER" id="PTHR33087">
    <property type="entry name" value="OS07G0539200 PROTEIN"/>
    <property type="match status" value="1"/>
</dbReference>
<dbReference type="PANTHER" id="PTHR33087:SF51">
    <property type="entry name" value="CCHC-TYPE DOMAIN-CONTAINING PROTEIN"/>
    <property type="match status" value="1"/>
</dbReference>
<dbReference type="OrthoDB" id="696323at2759"/>
<keyword evidence="2" id="KW-1185">Reference proteome</keyword>
<protein>
    <submittedName>
        <fullName evidence="1">Uncharacterized protein</fullName>
    </submittedName>
</protein>
<name>A0A3L6RGQ9_PANMI</name>
<reference evidence="2" key="1">
    <citation type="journal article" date="2019" name="Nat. Commun.">
        <title>The genome of broomcorn millet.</title>
        <authorList>
            <person name="Zou C."/>
            <person name="Miki D."/>
            <person name="Li D."/>
            <person name="Tang Q."/>
            <person name="Xiao L."/>
            <person name="Rajput S."/>
            <person name="Deng P."/>
            <person name="Jia W."/>
            <person name="Huang R."/>
            <person name="Zhang M."/>
            <person name="Sun Y."/>
            <person name="Hu J."/>
            <person name="Fu X."/>
            <person name="Schnable P.S."/>
            <person name="Li F."/>
            <person name="Zhang H."/>
            <person name="Feng B."/>
            <person name="Zhu X."/>
            <person name="Liu R."/>
            <person name="Schnable J.C."/>
            <person name="Zhu J.-K."/>
            <person name="Zhang H."/>
        </authorList>
    </citation>
    <scope>NUCLEOTIDE SEQUENCE [LARGE SCALE GENOMIC DNA]</scope>
</reference>
<sequence length="189" mass="20951">MADRGASSTYPTASHGGKMTSRVLWSFRHSKTAWIARQSPSILRAFRDRGGQPRLASFEPFQLLVDLGERGVDNEGVQRRWSWLLQSSTAFLPSLVEIELRGIPAHAWEVDTAEKVNNSSIVAAGLVEFILIRQGVETSTRITAWCSSPGHIPESIDLEIVEPPVAGDDPRPLRHSLIYPVDVSVSFFE</sequence>
<comment type="caution">
    <text evidence="1">The sequence shown here is derived from an EMBL/GenBank/DDBJ whole genome shotgun (WGS) entry which is preliminary data.</text>
</comment>
<evidence type="ECO:0000313" key="1">
    <source>
        <dbReference type="EMBL" id="RLN03262.1"/>
    </source>
</evidence>
<organism evidence="1 2">
    <name type="scientific">Panicum miliaceum</name>
    <name type="common">Proso millet</name>
    <name type="synonym">Broomcorn millet</name>
    <dbReference type="NCBI Taxonomy" id="4540"/>
    <lineage>
        <taxon>Eukaryota</taxon>
        <taxon>Viridiplantae</taxon>
        <taxon>Streptophyta</taxon>
        <taxon>Embryophyta</taxon>
        <taxon>Tracheophyta</taxon>
        <taxon>Spermatophyta</taxon>
        <taxon>Magnoliopsida</taxon>
        <taxon>Liliopsida</taxon>
        <taxon>Poales</taxon>
        <taxon>Poaceae</taxon>
        <taxon>PACMAD clade</taxon>
        <taxon>Panicoideae</taxon>
        <taxon>Panicodae</taxon>
        <taxon>Paniceae</taxon>
        <taxon>Panicinae</taxon>
        <taxon>Panicum</taxon>
        <taxon>Panicum sect. Panicum</taxon>
    </lineage>
</organism>
<proteinExistence type="predicted"/>
<dbReference type="EMBL" id="PQIB02000008">
    <property type="protein sequence ID" value="RLN03262.1"/>
    <property type="molecule type" value="Genomic_DNA"/>
</dbReference>
<evidence type="ECO:0000313" key="2">
    <source>
        <dbReference type="Proteomes" id="UP000275267"/>
    </source>
</evidence>
<accession>A0A3L6RGQ9</accession>
<dbReference type="Proteomes" id="UP000275267">
    <property type="component" value="Unassembled WGS sequence"/>
</dbReference>
<gene>
    <name evidence="1" type="ORF">C2845_PM13G10250</name>
</gene>